<dbReference type="Proteomes" id="UP000093309">
    <property type="component" value="Unassembled WGS sequence"/>
</dbReference>
<comment type="subcellular location">
    <subcellularLocation>
        <location evidence="1">Cell membrane</location>
        <topology evidence="1">Multi-pass membrane protein</topology>
    </subcellularLocation>
    <subcellularLocation>
        <location evidence="12">Membrane</location>
        <topology evidence="12">Multi-pass membrane protein</topology>
    </subcellularLocation>
</comment>
<dbReference type="InterPro" id="IPR002523">
    <property type="entry name" value="MgTranspt_CorA/ZnTranspt_ZntB"/>
</dbReference>
<evidence type="ECO:0000256" key="11">
    <source>
        <dbReference type="ARBA" id="ARBA00045497"/>
    </source>
</evidence>
<keyword evidence="6 12" id="KW-0460">Magnesium</keyword>
<evidence type="ECO:0000256" key="7">
    <source>
        <dbReference type="ARBA" id="ARBA00022989"/>
    </source>
</evidence>
<dbReference type="GO" id="GO:0050897">
    <property type="term" value="F:cobalt ion binding"/>
    <property type="evidence" value="ECO:0007669"/>
    <property type="project" value="TreeGrafter"/>
</dbReference>
<evidence type="ECO:0000313" key="13">
    <source>
        <dbReference type="EMBL" id="OCT11796.1"/>
    </source>
</evidence>
<evidence type="ECO:0000256" key="1">
    <source>
        <dbReference type="ARBA" id="ARBA00004651"/>
    </source>
</evidence>
<dbReference type="PANTHER" id="PTHR46494:SF1">
    <property type="entry name" value="CORA FAMILY METAL ION TRANSPORTER (EUROFUNG)"/>
    <property type="match status" value="1"/>
</dbReference>
<organism evidence="13 14">
    <name type="scientific">Paenibacillus pectinilyticus</name>
    <dbReference type="NCBI Taxonomy" id="512399"/>
    <lineage>
        <taxon>Bacteria</taxon>
        <taxon>Bacillati</taxon>
        <taxon>Bacillota</taxon>
        <taxon>Bacilli</taxon>
        <taxon>Bacillales</taxon>
        <taxon>Paenibacillaceae</taxon>
        <taxon>Paenibacillus</taxon>
    </lineage>
</organism>
<keyword evidence="14" id="KW-1185">Reference proteome</keyword>
<dbReference type="SUPFAM" id="SSF143865">
    <property type="entry name" value="CorA soluble domain-like"/>
    <property type="match status" value="1"/>
</dbReference>
<proteinExistence type="inferred from homology"/>
<comment type="catalytic activity">
    <reaction evidence="10">
        <text>Mg(2+)(in) = Mg(2+)(out)</text>
        <dbReference type="Rhea" id="RHEA:29827"/>
        <dbReference type="ChEBI" id="CHEBI:18420"/>
    </reaction>
</comment>
<evidence type="ECO:0000256" key="6">
    <source>
        <dbReference type="ARBA" id="ARBA00022842"/>
    </source>
</evidence>
<dbReference type="InterPro" id="IPR045863">
    <property type="entry name" value="CorA_TM1_TM2"/>
</dbReference>
<dbReference type="PANTHER" id="PTHR46494">
    <property type="entry name" value="CORA FAMILY METAL ION TRANSPORTER (EUROFUNG)"/>
    <property type="match status" value="1"/>
</dbReference>
<evidence type="ECO:0000256" key="9">
    <source>
        <dbReference type="ARBA" id="ARBA00023136"/>
    </source>
</evidence>
<feature type="transmembrane region" description="Helical" evidence="12">
    <location>
        <begin position="283"/>
        <end position="303"/>
    </location>
</feature>
<reference evidence="14" key="1">
    <citation type="submission" date="2016-05" db="EMBL/GenBank/DDBJ databases">
        <title>Paenibacillus oryzae. sp. nov., isolated from the rice root.</title>
        <authorList>
            <person name="Zhang J."/>
            <person name="Zhang X."/>
        </authorList>
    </citation>
    <scope>NUCLEOTIDE SEQUENCE [LARGE SCALE GENOMIC DNA]</scope>
    <source>
        <strain evidence="14">KCTC13222</strain>
    </source>
</reference>
<feature type="transmembrane region" description="Helical" evidence="12">
    <location>
        <begin position="251"/>
        <end position="271"/>
    </location>
</feature>
<keyword evidence="3 12" id="KW-0813">Transport</keyword>
<dbReference type="EMBL" id="LYPC01000027">
    <property type="protein sequence ID" value="OCT11796.1"/>
    <property type="molecule type" value="Genomic_DNA"/>
</dbReference>
<keyword evidence="9 12" id="KW-0472">Membrane</keyword>
<evidence type="ECO:0000256" key="5">
    <source>
        <dbReference type="ARBA" id="ARBA00022692"/>
    </source>
</evidence>
<comment type="similarity">
    <text evidence="2 12">Belongs to the CorA metal ion transporter (MIT) (TC 1.A.35) family.</text>
</comment>
<dbReference type="STRING" id="512399.A8709_28415"/>
<dbReference type="InterPro" id="IPR004488">
    <property type="entry name" value="Mg/Co-transport_prot_CorA"/>
</dbReference>
<gene>
    <name evidence="12" type="primary">corA</name>
    <name evidence="13" type="ORF">A8709_28415</name>
</gene>
<dbReference type="Pfam" id="PF01544">
    <property type="entry name" value="CorA"/>
    <property type="match status" value="1"/>
</dbReference>
<dbReference type="CDD" id="cd12822">
    <property type="entry name" value="TmCorA-like"/>
    <property type="match status" value="1"/>
</dbReference>
<dbReference type="GO" id="GO:0000287">
    <property type="term" value="F:magnesium ion binding"/>
    <property type="evidence" value="ECO:0007669"/>
    <property type="project" value="TreeGrafter"/>
</dbReference>
<keyword evidence="8 12" id="KW-0406">Ion transport</keyword>
<keyword evidence="4 12" id="KW-1003">Cell membrane</keyword>
<dbReference type="Gene3D" id="3.30.460.20">
    <property type="entry name" value="CorA soluble domain-like"/>
    <property type="match status" value="1"/>
</dbReference>
<evidence type="ECO:0000256" key="2">
    <source>
        <dbReference type="ARBA" id="ARBA00009765"/>
    </source>
</evidence>
<dbReference type="GO" id="GO:0015095">
    <property type="term" value="F:magnesium ion transmembrane transporter activity"/>
    <property type="evidence" value="ECO:0007669"/>
    <property type="project" value="UniProtKB-UniRule"/>
</dbReference>
<comment type="function">
    <text evidence="11">Mediates influx of magnesium ions. Alternates between open and closed states. Activated by low cytoplasmic Mg(2+) levels. Inactive when cytoplasmic Mg(2+) levels are high.</text>
</comment>
<dbReference type="GO" id="GO:0005886">
    <property type="term" value="C:plasma membrane"/>
    <property type="evidence" value="ECO:0007669"/>
    <property type="project" value="UniProtKB-SubCell"/>
</dbReference>
<dbReference type="AlphaFoldDB" id="A0A1C0ZUL6"/>
<sequence length="309" mass="36567">MLIYNRTTNQTTTEKVRKPAENEMVWIRLRNPEPSETHHILSDLLDCHHLLVEDAMKLNQRPKMDKYNNSIFISFFAVNTDYEPMEIALVVGKNYVVSVYKDDIPVLDSLYEEFKEVEGKMQFPAQILYHIMDRCVDEYVQIVDQIEDKVETWEEVIYQNPYSKISREIFQFKRITHSLRRVFVEERAVLGSISHQNLPYSHPDADVYFVDIFDHISRVVDSIDMFRESMTGLLEMQISMKSDRMNETMKTLTIISTIFLPLTFIAGIYGMNFKIIPELNWDYGYLYVWGLMAAITLGMVIFFKRKNWF</sequence>
<keyword evidence="7 12" id="KW-1133">Transmembrane helix</keyword>
<evidence type="ECO:0000256" key="8">
    <source>
        <dbReference type="ARBA" id="ARBA00023065"/>
    </source>
</evidence>
<dbReference type="Gene3D" id="1.20.58.340">
    <property type="entry name" value="Magnesium transport protein CorA, transmembrane region"/>
    <property type="match status" value="2"/>
</dbReference>
<dbReference type="NCBIfam" id="TIGR00383">
    <property type="entry name" value="corA"/>
    <property type="match status" value="1"/>
</dbReference>
<protein>
    <recommendedName>
        <fullName evidence="12">Magnesium transport protein CorA</fullName>
    </recommendedName>
</protein>
<dbReference type="RefSeq" id="WP_065855490.1">
    <property type="nucleotide sequence ID" value="NZ_LYPC01000027.1"/>
</dbReference>
<evidence type="ECO:0000256" key="4">
    <source>
        <dbReference type="ARBA" id="ARBA00022475"/>
    </source>
</evidence>
<dbReference type="FunFam" id="1.20.58.340:FF:000004">
    <property type="entry name" value="Magnesium transport protein CorA"/>
    <property type="match status" value="1"/>
</dbReference>
<evidence type="ECO:0000256" key="3">
    <source>
        <dbReference type="ARBA" id="ARBA00022448"/>
    </source>
</evidence>
<dbReference type="OrthoDB" id="9803416at2"/>
<accession>A0A1C0ZUL6</accession>
<dbReference type="InterPro" id="IPR045861">
    <property type="entry name" value="CorA_cytoplasmic_dom"/>
</dbReference>
<name>A0A1C0ZUL6_9BACL</name>
<keyword evidence="5 12" id="KW-0812">Transmembrane</keyword>
<dbReference type="SUPFAM" id="SSF144083">
    <property type="entry name" value="Magnesium transport protein CorA, transmembrane region"/>
    <property type="match status" value="1"/>
</dbReference>
<evidence type="ECO:0000313" key="14">
    <source>
        <dbReference type="Proteomes" id="UP000093309"/>
    </source>
</evidence>
<evidence type="ECO:0000256" key="10">
    <source>
        <dbReference type="ARBA" id="ARBA00034269"/>
    </source>
</evidence>
<evidence type="ECO:0000256" key="12">
    <source>
        <dbReference type="RuleBase" id="RU362010"/>
    </source>
</evidence>
<comment type="caution">
    <text evidence="13">The sequence shown here is derived from an EMBL/GenBank/DDBJ whole genome shotgun (WGS) entry which is preliminary data.</text>
</comment>
<dbReference type="GO" id="GO:0015087">
    <property type="term" value="F:cobalt ion transmembrane transporter activity"/>
    <property type="evidence" value="ECO:0007669"/>
    <property type="project" value="UniProtKB-UniRule"/>
</dbReference>